<dbReference type="PANTHER" id="PTHR42939:SF1">
    <property type="entry name" value="ABC TRANSPORTER ATP-BINDING PROTEIN ALBC-RELATED"/>
    <property type="match status" value="1"/>
</dbReference>
<dbReference type="InterPro" id="IPR051782">
    <property type="entry name" value="ABC_Transporter_VariousFunc"/>
</dbReference>
<proteinExistence type="predicted"/>
<keyword evidence="2" id="KW-0547">Nucleotide-binding</keyword>
<evidence type="ECO:0000256" key="1">
    <source>
        <dbReference type="ARBA" id="ARBA00022448"/>
    </source>
</evidence>
<dbReference type="PANTHER" id="PTHR42939">
    <property type="entry name" value="ABC TRANSPORTER ATP-BINDING PROTEIN ALBC-RELATED"/>
    <property type="match status" value="1"/>
</dbReference>
<dbReference type="SMART" id="SM00382">
    <property type="entry name" value="AAA"/>
    <property type="match status" value="1"/>
</dbReference>
<evidence type="ECO:0000256" key="2">
    <source>
        <dbReference type="ARBA" id="ARBA00022741"/>
    </source>
</evidence>
<gene>
    <name evidence="5" type="ORF">GCM10023346_11870</name>
</gene>
<accession>A0ABP9S7D8</accession>
<evidence type="ECO:0000313" key="6">
    <source>
        <dbReference type="Proteomes" id="UP001500200"/>
    </source>
</evidence>
<evidence type="ECO:0000313" key="5">
    <source>
        <dbReference type="EMBL" id="GAA5191707.1"/>
    </source>
</evidence>
<reference evidence="6" key="1">
    <citation type="journal article" date="2019" name="Int. J. Syst. Evol. Microbiol.">
        <title>The Global Catalogue of Microorganisms (GCM) 10K type strain sequencing project: providing services to taxonomists for standard genome sequencing and annotation.</title>
        <authorList>
            <consortium name="The Broad Institute Genomics Platform"/>
            <consortium name="The Broad Institute Genome Sequencing Center for Infectious Disease"/>
            <person name="Wu L."/>
            <person name="Ma J."/>
        </authorList>
    </citation>
    <scope>NUCLEOTIDE SEQUENCE [LARGE SCALE GENOMIC DNA]</scope>
    <source>
        <strain evidence="6">JCM 18514</strain>
    </source>
</reference>
<organism evidence="5 6">
    <name type="scientific">Arthrobacter gyeryongensis</name>
    <dbReference type="NCBI Taxonomy" id="1650592"/>
    <lineage>
        <taxon>Bacteria</taxon>
        <taxon>Bacillati</taxon>
        <taxon>Actinomycetota</taxon>
        <taxon>Actinomycetes</taxon>
        <taxon>Micrococcales</taxon>
        <taxon>Micrococcaceae</taxon>
        <taxon>Arthrobacter</taxon>
    </lineage>
</organism>
<dbReference type="RefSeq" id="WP_345448368.1">
    <property type="nucleotide sequence ID" value="NZ_BAABKK010000009.1"/>
</dbReference>
<evidence type="ECO:0000256" key="3">
    <source>
        <dbReference type="ARBA" id="ARBA00022840"/>
    </source>
</evidence>
<keyword evidence="1" id="KW-0813">Transport</keyword>
<dbReference type="InterPro" id="IPR003439">
    <property type="entry name" value="ABC_transporter-like_ATP-bd"/>
</dbReference>
<feature type="domain" description="AAA+ ATPase" evidence="4">
    <location>
        <begin position="21"/>
        <end position="205"/>
    </location>
</feature>
<evidence type="ECO:0000259" key="4">
    <source>
        <dbReference type="SMART" id="SM00382"/>
    </source>
</evidence>
<name>A0ABP9S7D8_9MICC</name>
<dbReference type="InterPro" id="IPR027417">
    <property type="entry name" value="P-loop_NTPase"/>
</dbReference>
<comment type="caution">
    <text evidence="5">The sequence shown here is derived from an EMBL/GenBank/DDBJ whole genome shotgun (WGS) entry which is preliminary data.</text>
</comment>
<dbReference type="InterPro" id="IPR003593">
    <property type="entry name" value="AAA+_ATPase"/>
</dbReference>
<dbReference type="Pfam" id="PF00005">
    <property type="entry name" value="ABC_tran"/>
    <property type="match status" value="1"/>
</dbReference>
<dbReference type="Proteomes" id="UP001500200">
    <property type="component" value="Unassembled WGS sequence"/>
</dbReference>
<protein>
    <recommendedName>
        <fullName evidence="4">AAA+ ATPase domain-containing protein</fullName>
    </recommendedName>
</protein>
<dbReference type="EMBL" id="BAABKK010000009">
    <property type="protein sequence ID" value="GAA5191707.1"/>
    <property type="molecule type" value="Genomic_DNA"/>
</dbReference>
<keyword evidence="6" id="KW-1185">Reference proteome</keyword>
<dbReference type="SUPFAM" id="SSF52540">
    <property type="entry name" value="P-loop containing nucleoside triphosphate hydrolases"/>
    <property type="match status" value="1"/>
</dbReference>
<sequence>MFAGYSAEHPVYEDLSFAFTGPALIHLQGKNGSGKSTFVELASGYLSPWAGTVFVNGARADDPESRSRRRVCRSEAAIFAQMTARDHLVFACIARDLDPGPEILRATSLGMEPWLGENAGNLSTGNVRKLWYVMNTVGQFDCVVLDEPFNGTDTEGVAYMVEEIRRWAESKLVVIVTHSLQDLLPEAVTVRLEDLKTQIIGGPGDRSVGAK</sequence>
<keyword evidence="3" id="KW-0067">ATP-binding</keyword>
<dbReference type="Gene3D" id="3.40.50.300">
    <property type="entry name" value="P-loop containing nucleotide triphosphate hydrolases"/>
    <property type="match status" value="1"/>
</dbReference>